<keyword evidence="5 9" id="KW-0418">Kinase</keyword>
<evidence type="ECO:0000256" key="2">
    <source>
        <dbReference type="ARBA" id="ARBA00022553"/>
    </source>
</evidence>
<feature type="compositionally biased region" description="Pro residues" evidence="7">
    <location>
        <begin position="101"/>
        <end position="110"/>
    </location>
</feature>
<name>D3BT34_HETP5</name>
<dbReference type="InterPro" id="IPR000719">
    <property type="entry name" value="Prot_kinase_dom"/>
</dbReference>
<dbReference type="EMBL" id="ADBJ01000056">
    <property type="protein sequence ID" value="EFA75251.1"/>
    <property type="molecule type" value="Genomic_DNA"/>
</dbReference>
<dbReference type="FunFam" id="3.30.200.20:FF:000042">
    <property type="entry name" value="Aurora kinase A"/>
    <property type="match status" value="1"/>
</dbReference>
<feature type="compositionally biased region" description="Low complexity" evidence="7">
    <location>
        <begin position="128"/>
        <end position="151"/>
    </location>
</feature>
<keyword evidence="1" id="KW-0723">Serine/threonine-protein kinase</keyword>
<dbReference type="Proteomes" id="UP000001396">
    <property type="component" value="Unassembled WGS sequence"/>
</dbReference>
<evidence type="ECO:0000256" key="5">
    <source>
        <dbReference type="ARBA" id="ARBA00022777"/>
    </source>
</evidence>
<sequence>MSSSSQDIFSSQNYSTTTIVDKLYILSTQSLKLLEEMISILNINDSHFNVKSQVKVAKSIIYSLIDNIEKYNEGNVFIAENHSYSQDIGQHQQSYPVNIKTPPPSSPPLAPFSLSPPHHLMDSMTVSQRQQLNIQIQQQQQQQQQQLQQQRSFNLKSPKTRPKKTPYPTTSPTLVAQKAQMLSLSSPSLQFTKYYAQQPHQQSTSPPPPLFLLDDTNSYVNRPTQTTPISIQIPIQNLSNSQSYSNQNTPICIPTRNNNYLPSPFNYVFTPLELVPQPIFHVNQIDWSSTCLNHFTLLSEIGSGSFGTVFKIVHNQTGNHFCLKILNRNRITHAKQIEHILNEKNIMLSISNPFIVKLYATYKSSTYLYFVMEYIDKGELFNYIRSENQIEERVAKMIIAEIILAIDYLHQQNIVYRDLKPENVLVDIDGHIKLADFGFAKRINEKTMSVCGTIDYMAPEIMLSKGHGKAVDYWSIGIVLFEMIVGNPPFALDPDQNECSTNSIANFLNGDDNSRKIDFPSHLSSQCKDLIEKLLHFNQDHRIGSHMGVNEIKNHSWFSDIDWNIIAQRQGFGPFYHLSSFISHRTDHKETDLKLSTSQDNSDSSFEGFEGHI</sequence>
<evidence type="ECO:0000313" key="10">
    <source>
        <dbReference type="Proteomes" id="UP000001396"/>
    </source>
</evidence>
<keyword evidence="2" id="KW-0597">Phosphoprotein</keyword>
<evidence type="ECO:0000256" key="6">
    <source>
        <dbReference type="ARBA" id="ARBA00022840"/>
    </source>
</evidence>
<keyword evidence="10" id="KW-1185">Reference proteome</keyword>
<dbReference type="PANTHER" id="PTHR24353">
    <property type="entry name" value="CYCLIC NUCLEOTIDE-DEPENDENT PROTEIN KINASE"/>
    <property type="match status" value="1"/>
</dbReference>
<dbReference type="FunFam" id="1.10.510.10:FF:000048">
    <property type="entry name" value="Protein kinase C"/>
    <property type="match status" value="1"/>
</dbReference>
<dbReference type="GO" id="GO:0005524">
    <property type="term" value="F:ATP binding"/>
    <property type="evidence" value="ECO:0007669"/>
    <property type="project" value="UniProtKB-KW"/>
</dbReference>
<dbReference type="GeneID" id="31366794"/>
<dbReference type="SMART" id="SM00220">
    <property type="entry name" value="S_TKc"/>
    <property type="match status" value="1"/>
</dbReference>
<dbReference type="Pfam" id="PF00069">
    <property type="entry name" value="Pkinase"/>
    <property type="match status" value="1"/>
</dbReference>
<evidence type="ECO:0000256" key="1">
    <source>
        <dbReference type="ARBA" id="ARBA00022527"/>
    </source>
</evidence>
<feature type="domain" description="Protein kinase" evidence="8">
    <location>
        <begin position="295"/>
        <end position="558"/>
    </location>
</feature>
<dbReference type="STRING" id="670386.D3BT34"/>
<dbReference type="InParanoid" id="D3BT34"/>
<keyword evidence="4" id="KW-0547">Nucleotide-binding</keyword>
<keyword evidence="6" id="KW-0067">ATP-binding</keyword>
<protein>
    <submittedName>
        <fullName evidence="9">cAMP-dependent protein kinase</fullName>
    </submittedName>
</protein>
<comment type="caution">
    <text evidence="9">The sequence shown here is derived from an EMBL/GenBank/DDBJ whole genome shotgun (WGS) entry which is preliminary data.</text>
</comment>
<feature type="region of interest" description="Disordered" evidence="7">
    <location>
        <begin position="89"/>
        <end position="172"/>
    </location>
</feature>
<gene>
    <name evidence="9" type="primary">pkaD</name>
    <name evidence="9" type="ORF">PPL_11326</name>
</gene>
<dbReference type="SUPFAM" id="SSF56112">
    <property type="entry name" value="Protein kinase-like (PK-like)"/>
    <property type="match status" value="1"/>
</dbReference>
<dbReference type="PROSITE" id="PS50011">
    <property type="entry name" value="PROTEIN_KINASE_DOM"/>
    <property type="match status" value="1"/>
</dbReference>
<evidence type="ECO:0000256" key="7">
    <source>
        <dbReference type="SAM" id="MobiDB-lite"/>
    </source>
</evidence>
<dbReference type="GO" id="GO:0004691">
    <property type="term" value="F:cAMP-dependent protein kinase activity"/>
    <property type="evidence" value="ECO:0007669"/>
    <property type="project" value="TreeGrafter"/>
</dbReference>
<proteinExistence type="predicted"/>
<evidence type="ECO:0000256" key="4">
    <source>
        <dbReference type="ARBA" id="ARBA00022741"/>
    </source>
</evidence>
<dbReference type="InterPro" id="IPR011009">
    <property type="entry name" value="Kinase-like_dom_sf"/>
</dbReference>
<feature type="compositionally biased region" description="Polar residues" evidence="7">
    <location>
        <begin position="594"/>
        <end position="605"/>
    </location>
</feature>
<reference evidence="9 10" key="1">
    <citation type="journal article" date="2011" name="Genome Res.">
        <title>Phylogeny-wide analysis of social amoeba genomes highlights ancient origins for complex intercellular communication.</title>
        <authorList>
            <person name="Heidel A.J."/>
            <person name="Lawal H.M."/>
            <person name="Felder M."/>
            <person name="Schilde C."/>
            <person name="Helps N.R."/>
            <person name="Tunggal B."/>
            <person name="Rivero F."/>
            <person name="John U."/>
            <person name="Schleicher M."/>
            <person name="Eichinger L."/>
            <person name="Platzer M."/>
            <person name="Noegel A.A."/>
            <person name="Schaap P."/>
            <person name="Gloeckner G."/>
        </authorList>
    </citation>
    <scope>NUCLEOTIDE SEQUENCE [LARGE SCALE GENOMIC DNA]</scope>
    <source>
        <strain evidence="10">ATCC 26659 / Pp 5 / PN500</strain>
    </source>
</reference>
<dbReference type="InterPro" id="IPR008271">
    <property type="entry name" value="Ser/Thr_kinase_AS"/>
</dbReference>
<keyword evidence="3" id="KW-0808">Transferase</keyword>
<dbReference type="PROSITE" id="PS00108">
    <property type="entry name" value="PROTEIN_KINASE_ST"/>
    <property type="match status" value="1"/>
</dbReference>
<dbReference type="GO" id="GO:0005952">
    <property type="term" value="C:cAMP-dependent protein kinase complex"/>
    <property type="evidence" value="ECO:0007669"/>
    <property type="project" value="TreeGrafter"/>
</dbReference>
<feature type="region of interest" description="Disordered" evidence="7">
    <location>
        <begin position="593"/>
        <end position="613"/>
    </location>
</feature>
<accession>D3BT34</accession>
<dbReference type="PANTHER" id="PTHR24353:SF110">
    <property type="entry name" value="DEVELOPMENTALLY-REGULATED PROTEIN KINASE 1"/>
    <property type="match status" value="1"/>
</dbReference>
<dbReference type="Gene3D" id="1.10.510.10">
    <property type="entry name" value="Transferase(Phosphotransferase) domain 1"/>
    <property type="match status" value="1"/>
</dbReference>
<dbReference type="GO" id="GO:0005829">
    <property type="term" value="C:cytosol"/>
    <property type="evidence" value="ECO:0007669"/>
    <property type="project" value="TreeGrafter"/>
</dbReference>
<evidence type="ECO:0000256" key="3">
    <source>
        <dbReference type="ARBA" id="ARBA00022679"/>
    </source>
</evidence>
<dbReference type="AlphaFoldDB" id="D3BT34"/>
<dbReference type="OMA" id="RVMINAS"/>
<evidence type="ECO:0000313" key="9">
    <source>
        <dbReference type="EMBL" id="EFA75251.1"/>
    </source>
</evidence>
<dbReference type="Gene3D" id="3.30.200.20">
    <property type="entry name" value="Phosphorylase Kinase, domain 1"/>
    <property type="match status" value="1"/>
</dbReference>
<organism evidence="9 10">
    <name type="scientific">Heterostelium pallidum (strain ATCC 26659 / Pp 5 / PN500)</name>
    <name type="common">Cellular slime mold</name>
    <name type="synonym">Polysphondylium pallidum</name>
    <dbReference type="NCBI Taxonomy" id="670386"/>
    <lineage>
        <taxon>Eukaryota</taxon>
        <taxon>Amoebozoa</taxon>
        <taxon>Evosea</taxon>
        <taxon>Eumycetozoa</taxon>
        <taxon>Dictyostelia</taxon>
        <taxon>Acytosteliales</taxon>
        <taxon>Acytosteliaceae</taxon>
        <taxon>Heterostelium</taxon>
    </lineage>
</organism>
<dbReference type="RefSeq" id="XP_020427385.1">
    <property type="nucleotide sequence ID" value="XM_020582082.1"/>
</dbReference>
<evidence type="ECO:0000259" key="8">
    <source>
        <dbReference type="PROSITE" id="PS50011"/>
    </source>
</evidence>